<dbReference type="InterPro" id="IPR029286">
    <property type="entry name" value="AUNIP"/>
</dbReference>
<comment type="caution">
    <text evidence="2">The sequence shown here is derived from an EMBL/GenBank/DDBJ whole genome shotgun (WGS) entry which is preliminary data.</text>
</comment>
<dbReference type="PANTHER" id="PTHR14526:SF2">
    <property type="entry name" value="AURORA KINASE A AND NINEIN-INTERACTING PROTEIN"/>
    <property type="match status" value="1"/>
</dbReference>
<dbReference type="AlphaFoldDB" id="A0AAD6AN22"/>
<dbReference type="Pfam" id="PF15334">
    <property type="entry name" value="AIB"/>
    <property type="match status" value="1"/>
</dbReference>
<dbReference type="GO" id="GO:0007051">
    <property type="term" value="P:spindle organization"/>
    <property type="evidence" value="ECO:0007669"/>
    <property type="project" value="TreeGrafter"/>
</dbReference>
<evidence type="ECO:0000256" key="1">
    <source>
        <dbReference type="SAM" id="MobiDB-lite"/>
    </source>
</evidence>
<feature type="region of interest" description="Disordered" evidence="1">
    <location>
        <begin position="91"/>
        <end position="113"/>
    </location>
</feature>
<feature type="region of interest" description="Disordered" evidence="1">
    <location>
        <begin position="261"/>
        <end position="292"/>
    </location>
</feature>
<gene>
    <name evidence="2" type="ORF">JOQ06_016370</name>
</gene>
<feature type="compositionally biased region" description="Polar residues" evidence="1">
    <location>
        <begin position="91"/>
        <end position="101"/>
    </location>
</feature>
<feature type="compositionally biased region" description="Polar residues" evidence="1">
    <location>
        <begin position="334"/>
        <end position="343"/>
    </location>
</feature>
<proteinExistence type="predicted"/>
<dbReference type="GO" id="GO:0000922">
    <property type="term" value="C:spindle pole"/>
    <property type="evidence" value="ECO:0007669"/>
    <property type="project" value="TreeGrafter"/>
</dbReference>
<keyword evidence="3" id="KW-1185">Reference proteome</keyword>
<feature type="compositionally biased region" description="Basic and acidic residues" evidence="1">
    <location>
        <begin position="161"/>
        <end position="175"/>
    </location>
</feature>
<reference evidence="2" key="1">
    <citation type="submission" date="2022-11" db="EMBL/GenBank/DDBJ databases">
        <title>Chromosome-level genome of Pogonophryne albipinna.</title>
        <authorList>
            <person name="Jo E."/>
        </authorList>
    </citation>
    <scope>NUCLEOTIDE SEQUENCE</scope>
    <source>
        <strain evidence="2">SGF0006</strain>
        <tissue evidence="2">Muscle</tissue>
    </source>
</reference>
<protein>
    <recommendedName>
        <fullName evidence="4">Aurora kinase A and ninein-interacting protein</fullName>
    </recommendedName>
</protein>
<dbReference type="PANTHER" id="PTHR14526">
    <property type="entry name" value="AURORA KINASE A AND NINEIN-INTERACTING PROTEIN"/>
    <property type="match status" value="1"/>
</dbReference>
<name>A0AAD6AN22_9TELE</name>
<organism evidence="2 3">
    <name type="scientific">Pogonophryne albipinna</name>
    <dbReference type="NCBI Taxonomy" id="1090488"/>
    <lineage>
        <taxon>Eukaryota</taxon>
        <taxon>Metazoa</taxon>
        <taxon>Chordata</taxon>
        <taxon>Craniata</taxon>
        <taxon>Vertebrata</taxon>
        <taxon>Euteleostomi</taxon>
        <taxon>Actinopterygii</taxon>
        <taxon>Neopterygii</taxon>
        <taxon>Teleostei</taxon>
        <taxon>Neoteleostei</taxon>
        <taxon>Acanthomorphata</taxon>
        <taxon>Eupercaria</taxon>
        <taxon>Perciformes</taxon>
        <taxon>Notothenioidei</taxon>
        <taxon>Pogonophryne</taxon>
    </lineage>
</organism>
<evidence type="ECO:0000313" key="2">
    <source>
        <dbReference type="EMBL" id="KAJ4928579.1"/>
    </source>
</evidence>
<feature type="region of interest" description="Disordered" evidence="1">
    <location>
        <begin position="308"/>
        <end position="354"/>
    </location>
</feature>
<feature type="compositionally biased region" description="Acidic residues" evidence="1">
    <location>
        <begin position="148"/>
        <end position="158"/>
    </location>
</feature>
<evidence type="ECO:0008006" key="4">
    <source>
        <dbReference type="Google" id="ProtNLM"/>
    </source>
</evidence>
<dbReference type="Proteomes" id="UP001219934">
    <property type="component" value="Unassembled WGS sequence"/>
</dbReference>
<dbReference type="EMBL" id="JAPTMU010000018">
    <property type="protein sequence ID" value="KAJ4928579.1"/>
    <property type="molecule type" value="Genomic_DNA"/>
</dbReference>
<accession>A0AAD6AN22</accession>
<sequence>MKTSKPSLQTSTQEECGVWLDTVQLKGKAKQKRAPRPISKLLNPFTEGRGYSLSVALNFTQTKMEMPKTKQSALSTFFTAQRRVLNKMTTSEVPNTDHLQPSSSAASSTHALTVPTPVLLGTKRRREMDLEISDLHNSDPCVYHEWESENVAESEASEWQEVSHTHSQNMDREYGDEQFQEINPPQSKRRVTAASSFPADSQPPPQAWSQDPLLTFSQYYDDECDQMNEKNTTGKNSEPSFSYSLQSEDAFGIQIDVEGRNSTQKSLKNTHSSQMDDEKENSRVWSSMSPKKHSALSHIEPLSYHKWTEPKSASPQKHIPVQPWKRADKEESPESQFKWTKPSTPLKKRAPQQSCREVDEDSLAMLFTQDSEGFRVIAHRGLQTRSPLKDQSNTNSGTGRTSAYISLVEEDGDDDEMLFTQDSQGNMVIKH</sequence>
<feature type="compositionally biased region" description="Polar residues" evidence="1">
    <location>
        <begin position="261"/>
        <end position="273"/>
    </location>
</feature>
<evidence type="ECO:0000313" key="3">
    <source>
        <dbReference type="Proteomes" id="UP001219934"/>
    </source>
</evidence>
<dbReference type="GO" id="GO:0005813">
    <property type="term" value="C:centrosome"/>
    <property type="evidence" value="ECO:0007669"/>
    <property type="project" value="TreeGrafter"/>
</dbReference>
<feature type="region of interest" description="Disordered" evidence="1">
    <location>
        <begin position="147"/>
        <end position="211"/>
    </location>
</feature>